<dbReference type="AlphaFoldDB" id="A0A853BWQ4"/>
<accession>A0A853BWQ4</accession>
<evidence type="ECO:0000256" key="2">
    <source>
        <dbReference type="ARBA" id="ARBA00023002"/>
    </source>
</evidence>
<dbReference type="PRINTS" id="PR00081">
    <property type="entry name" value="GDHRDH"/>
</dbReference>
<dbReference type="EMBL" id="JACCFO010000001">
    <property type="protein sequence ID" value="NYI99185.1"/>
    <property type="molecule type" value="Genomic_DNA"/>
</dbReference>
<dbReference type="SUPFAM" id="SSF51735">
    <property type="entry name" value="NAD(P)-binding Rossmann-fold domains"/>
    <property type="match status" value="1"/>
</dbReference>
<proteinExistence type="inferred from homology"/>
<gene>
    <name evidence="3" type="ORF">HNR12_005462</name>
</gene>
<organism evidence="3 4">
    <name type="scientific">Streptomonospora nanhaiensis</name>
    <dbReference type="NCBI Taxonomy" id="1323731"/>
    <lineage>
        <taxon>Bacteria</taxon>
        <taxon>Bacillati</taxon>
        <taxon>Actinomycetota</taxon>
        <taxon>Actinomycetes</taxon>
        <taxon>Streptosporangiales</taxon>
        <taxon>Nocardiopsidaceae</taxon>
        <taxon>Streptomonospora</taxon>
    </lineage>
</organism>
<reference evidence="3 4" key="1">
    <citation type="submission" date="2020-07" db="EMBL/GenBank/DDBJ databases">
        <title>Sequencing the genomes of 1000 actinobacteria strains.</title>
        <authorList>
            <person name="Klenk H.-P."/>
        </authorList>
    </citation>
    <scope>NUCLEOTIDE SEQUENCE [LARGE SCALE GENOMIC DNA]</scope>
    <source>
        <strain evidence="3 4">DSM 45927</strain>
    </source>
</reference>
<keyword evidence="2" id="KW-0560">Oxidoreductase</keyword>
<dbReference type="Proteomes" id="UP000575985">
    <property type="component" value="Unassembled WGS sequence"/>
</dbReference>
<dbReference type="Gene3D" id="3.40.50.720">
    <property type="entry name" value="NAD(P)-binding Rossmann-like Domain"/>
    <property type="match status" value="1"/>
</dbReference>
<dbReference type="InterPro" id="IPR002347">
    <property type="entry name" value="SDR_fam"/>
</dbReference>
<dbReference type="NCBIfam" id="NF004513">
    <property type="entry name" value="PRK05854.1"/>
    <property type="match status" value="1"/>
</dbReference>
<dbReference type="GO" id="GO:0016491">
    <property type="term" value="F:oxidoreductase activity"/>
    <property type="evidence" value="ECO:0007669"/>
    <property type="project" value="UniProtKB-KW"/>
</dbReference>
<dbReference type="RefSeq" id="WP_179770210.1">
    <property type="nucleotide sequence ID" value="NZ_JACCFO010000001.1"/>
</dbReference>
<dbReference type="InterPro" id="IPR036291">
    <property type="entry name" value="NAD(P)-bd_dom_sf"/>
</dbReference>
<comment type="similarity">
    <text evidence="1">Belongs to the short-chain dehydrogenases/reductases (SDR) family.</text>
</comment>
<sequence length="319" mass="33749">MPRTRPDITVPDLSEKRAVVTGASDGVGLRLAAGLAAAGAEVVLPVRNPCKGEAAAARIRRKVPDADVSLRELDLASLASVAALGETLRSEGRPVHILVNNAGVMTPPNRQTTADGFELQFGINHLGHFALVGHLLPLLRAGRARVTSQVSIAALRGQINWDDLNWERAYRGRAAYGQSKIALGLFGLELDRRSRAGGWGITSNLSHPGVAPTNLLAARPDLDRAQETTGRKVIAFLSARGVLLGTPESAALPALYAATSPRARPGGFYGPSGPGHLGGGPAEQRLYRPLRRVEEAERVWRTSEELTGVSLTSGIRADG</sequence>
<dbReference type="PANTHER" id="PTHR24320">
    <property type="entry name" value="RETINOL DEHYDROGENASE"/>
    <property type="match status" value="1"/>
</dbReference>
<evidence type="ECO:0000313" key="4">
    <source>
        <dbReference type="Proteomes" id="UP000575985"/>
    </source>
</evidence>
<protein>
    <submittedName>
        <fullName evidence="3">NAD(P)-dependent dehydrogenase (Short-subunit alcohol dehydrogenase family)</fullName>
    </submittedName>
</protein>
<keyword evidence="4" id="KW-1185">Reference proteome</keyword>
<dbReference type="PANTHER" id="PTHR24320:SF148">
    <property type="entry name" value="NAD(P)-BINDING ROSSMANN-FOLD SUPERFAMILY PROTEIN"/>
    <property type="match status" value="1"/>
</dbReference>
<name>A0A853BWQ4_9ACTN</name>
<comment type="caution">
    <text evidence="3">The sequence shown here is derived from an EMBL/GenBank/DDBJ whole genome shotgun (WGS) entry which is preliminary data.</text>
</comment>
<evidence type="ECO:0000313" key="3">
    <source>
        <dbReference type="EMBL" id="NYI99185.1"/>
    </source>
</evidence>
<evidence type="ECO:0000256" key="1">
    <source>
        <dbReference type="ARBA" id="ARBA00006484"/>
    </source>
</evidence>
<dbReference type="Pfam" id="PF00106">
    <property type="entry name" value="adh_short"/>
    <property type="match status" value="1"/>
</dbReference>